<evidence type="ECO:0000313" key="3">
    <source>
        <dbReference type="Proteomes" id="UP000284109"/>
    </source>
</evidence>
<accession>A0A3R7CMD5</accession>
<dbReference type="OrthoDB" id="2330142at2"/>
<feature type="signal peptide" evidence="1">
    <location>
        <begin position="1"/>
        <end position="29"/>
    </location>
</feature>
<organism evidence="2 3">
    <name type="scientific">Bombilactobacillus bombi</name>
    <dbReference type="NCBI Taxonomy" id="1303590"/>
    <lineage>
        <taxon>Bacteria</taxon>
        <taxon>Bacillati</taxon>
        <taxon>Bacillota</taxon>
        <taxon>Bacilli</taxon>
        <taxon>Lactobacillales</taxon>
        <taxon>Lactobacillaceae</taxon>
        <taxon>Bombilactobacillus</taxon>
    </lineage>
</organism>
<comment type="caution">
    <text evidence="2">The sequence shown here is derived from an EMBL/GenBank/DDBJ whole genome shotgun (WGS) entry which is preliminary data.</text>
</comment>
<gene>
    <name evidence="2" type="ORF">DS831_09160</name>
</gene>
<dbReference type="EMBL" id="QOCR01000008">
    <property type="protein sequence ID" value="RHW49210.1"/>
    <property type="molecule type" value="Genomic_DNA"/>
</dbReference>
<feature type="chain" id="PRO_5018599129" description="WxL domain-containing protein" evidence="1">
    <location>
        <begin position="30"/>
        <end position="1348"/>
    </location>
</feature>
<evidence type="ECO:0000256" key="1">
    <source>
        <dbReference type="SAM" id="SignalP"/>
    </source>
</evidence>
<evidence type="ECO:0000313" key="2">
    <source>
        <dbReference type="EMBL" id="RHW49210.1"/>
    </source>
</evidence>
<keyword evidence="1" id="KW-0732">Signal</keyword>
<evidence type="ECO:0008006" key="4">
    <source>
        <dbReference type="Google" id="ProtNLM"/>
    </source>
</evidence>
<dbReference type="Proteomes" id="UP000284109">
    <property type="component" value="Unassembled WGS sequence"/>
</dbReference>
<reference evidence="2 3" key="1">
    <citation type="submission" date="2018-07" db="EMBL/GenBank/DDBJ databases">
        <title>Genome sequences of six Lactobacillus spp. isolated from bumble bee guts.</title>
        <authorList>
            <person name="Motta E.V.S."/>
            <person name="Moran N.A."/>
        </authorList>
    </citation>
    <scope>NUCLEOTIDE SEQUENCE [LARGE SCALE GENOMIC DNA]</scope>
    <source>
        <strain evidence="2 3">BI-1.1</strain>
    </source>
</reference>
<keyword evidence="3" id="KW-1185">Reference proteome</keyword>
<sequence>MKNKKVYLMSLFAFFIFLLMVTITSIAQAGAQSQTITPLTTTSVPNLQANAAKKMNNFSMTTMPAANRIVRATDNPYDSPDHDLDLVEDGNGGYEADVYTAKGLFEAVWDPASPTWDFNRNNPDNWKDLFSKGILGEDANLHLGGSYKANVYLPISNIHKIVLMNNIDLSKIDDLTAKNYRMNYQLPANNIGRGNEINSKTSYKYVAIRHDNLLIDGKNHYIVMGFNNFALIGHNWAAKEDKTVTYPDGTSGLQPYKEDWTIENLDIYGTTYWGFISCNTGIAKNRVAIKMKEPIKQPGDVGYNSDKNDPTSDYNRANNLDDYKKGLAGGYSWITYNNVHYVGSQFSWTGGGTSGVTILGDTSGKSLCSFRAPDSDFIWVSESNNGGNNQQNFEVDQVEFGKDCNYTGTTYNGNTLELTGSAVFRDGAKVDLYPHGTDTAEHHDGGMAYGISMPSGTPTINMYGSAQLNIHCNGLDPNEVPSSDDGHDFKGTLPCGGIYMGSTNSELQFHKSPDSNDSPAINIDSEGKIFNNYPLIKMMGGIANLSHGTFHVKANKLGDYTNGTDATNGGLMSVGSGMKINVKTGGDFSISIGDKDNNPKSIIHLLYASDKMDVNIMNPKNVTLDLRKHQGANNALVYINSGDANASGADINAYDTRISAFGDNKQQTTLGNPGVASSDPNYGKVVSLGMGETVSSSNPAGTTTPLPVRVQRLVLPFSRGAITANLYLNGSKIIQAPDNPPNDLELKTLKAAMEDMQGKEFSYIRLSDLPGPSLTETSNSVYPIANRTINGTVGGKAWQVADNEDPSDPIFKPDPPLVQVQVVRKDGSIIDLGTKTNKESAKQKATTDPNDIAVYPVTPNLLIDNEGNLDVSNTDNLGKPVTDSKDNPKYLQDNEIKWTPQGQGQYTFKYDLDTLVDQYNQNLKAGQLPLHLKSSDQIKTSAVTNYQSSPITTTKVVNLVMTADKAPDYLLGDTIHVPIQYHDGDVDAKTITITGKIDGQPIPDATINNIKHDADTSYVWTIDKQTQTVGEHSLVFSGIDDQTNKIEKDITWNYKVLNLPAYQGVKKVSGVNGDNILGGMQHLTTTFTPKANAPVHHIKISHDSSQDIGAIEKYSGSTIIAAYKDANGKVVKSKPIEFTLDKEYAPTDFGFSGNDFLAGTSFIVNNIVEITAGKNNPVKIGNNIITSIAADQTHKDLGQSNDLSYNMIGIIKLDVPGQIDYGSHHLPKQGKLTIKKLTNNLKITNDTTKEHAVKLTASVSAPDSNNAIARFLRYQDDSGNEHLLDNNYLIYQNSNLSSDAQGVNISQQWFDKNKQVQGPILDLDLPQTPIITRKPYNADITWSLVFGP</sequence>
<proteinExistence type="predicted"/>
<dbReference type="RefSeq" id="WP_118903069.1">
    <property type="nucleotide sequence ID" value="NZ_QOCR01000008.1"/>
</dbReference>
<protein>
    <recommendedName>
        <fullName evidence="4">WxL domain-containing protein</fullName>
    </recommendedName>
</protein>
<name>A0A3R7CMD5_9LACO</name>